<dbReference type="Proteomes" id="UP000091956">
    <property type="component" value="Unassembled WGS sequence"/>
</dbReference>
<evidence type="ECO:0000256" key="1">
    <source>
        <dbReference type="SAM" id="MobiDB-lite"/>
    </source>
</evidence>
<dbReference type="GeneID" id="28842821"/>
<reference evidence="3" key="2">
    <citation type="journal article" date="2018" name="Nat. Commun.">
        <title>Extreme sensitivity to ultraviolet light in the fungal pathogen causing white-nose syndrome of bats.</title>
        <authorList>
            <person name="Palmer J.M."/>
            <person name="Drees K.P."/>
            <person name="Foster J.T."/>
            <person name="Lindner D.L."/>
        </authorList>
    </citation>
    <scope>NUCLEOTIDE SEQUENCE [LARGE SCALE GENOMIC DNA]</scope>
    <source>
        <strain evidence="3">UAMH 10579</strain>
    </source>
</reference>
<gene>
    <name evidence="2" type="ORF">VE01_09435</name>
</gene>
<dbReference type="EMBL" id="KV460266">
    <property type="protein sequence ID" value="OBT92503.2"/>
    <property type="molecule type" value="Genomic_DNA"/>
</dbReference>
<evidence type="ECO:0008006" key="4">
    <source>
        <dbReference type="Google" id="ProtNLM"/>
    </source>
</evidence>
<evidence type="ECO:0000313" key="2">
    <source>
        <dbReference type="EMBL" id="OBT92503.2"/>
    </source>
</evidence>
<protein>
    <recommendedName>
        <fullName evidence="4">F-box domain-containing protein</fullName>
    </recommendedName>
</protein>
<dbReference type="AlphaFoldDB" id="A0A1B8G9I9"/>
<evidence type="ECO:0000313" key="3">
    <source>
        <dbReference type="Proteomes" id="UP000091956"/>
    </source>
</evidence>
<organism evidence="2 3">
    <name type="scientific">Pseudogymnoascus verrucosus</name>
    <dbReference type="NCBI Taxonomy" id="342668"/>
    <lineage>
        <taxon>Eukaryota</taxon>
        <taxon>Fungi</taxon>
        <taxon>Dikarya</taxon>
        <taxon>Ascomycota</taxon>
        <taxon>Pezizomycotina</taxon>
        <taxon>Leotiomycetes</taxon>
        <taxon>Thelebolales</taxon>
        <taxon>Thelebolaceae</taxon>
        <taxon>Pseudogymnoascus</taxon>
    </lineage>
</organism>
<proteinExistence type="predicted"/>
<name>A0A1B8G9I9_9PEZI</name>
<sequence length="358" mass="41490">MLYIMVSGTKGDDPREVAERKRPYYGSRVDKSPQKKQRLSSHIGSSSPRLPPEIIMQIISEIIDRRTLLRVCLVNQAFKGFLSIDSFRSAYTEEVRRGEYTSDNAIDTITKHMKEHREAALMIFEVTWKGMIHEGQLKGAVAFLNRLGYRLDEEDFDTVLLSLRTMYDTVVLGTSWDTWAAALTAADFLHEEYRNNDTSKMIRRIRHEAASRRREIVCQSMLQVQQDNAFCVLKGLRQYYDLELYREKRDSEKRTKINDALIEVVQAMLRLSIQEHQWAEACRQAYALLDLNGDVDSYLQTLKNICSQAISEDRWADAMEIMGSFKNYTDVAKESLDSLRSQWYAADGIRWTYGNAVF</sequence>
<keyword evidence="3" id="KW-1185">Reference proteome</keyword>
<dbReference type="RefSeq" id="XP_018126236.2">
    <property type="nucleotide sequence ID" value="XM_018278849.2"/>
</dbReference>
<accession>A0A1B8G9I9</accession>
<feature type="region of interest" description="Disordered" evidence="1">
    <location>
        <begin position="26"/>
        <end position="47"/>
    </location>
</feature>
<reference evidence="2 3" key="1">
    <citation type="submission" date="2016-03" db="EMBL/GenBank/DDBJ databases">
        <title>Comparative genomics of Pseudogymnoascus destructans, the fungus causing white-nose syndrome of bats.</title>
        <authorList>
            <person name="Palmer J.M."/>
            <person name="Drees K.P."/>
            <person name="Foster J.T."/>
            <person name="Lindner D.L."/>
        </authorList>
    </citation>
    <scope>NUCLEOTIDE SEQUENCE [LARGE SCALE GENOMIC DNA]</scope>
    <source>
        <strain evidence="2 3">UAMH 10579</strain>
    </source>
</reference>